<proteinExistence type="predicted"/>
<keyword evidence="1" id="KW-1133">Transmembrane helix</keyword>
<sequence length="67" mass="7695">MGTTEWIEGKLAQRRIKARQRIAARELASRQRHRVWERDIARVALLGSILILGIVVIEIGRKATHLL</sequence>
<dbReference type="Proteomes" id="UP000584642">
    <property type="component" value="Unassembled WGS sequence"/>
</dbReference>
<feature type="transmembrane region" description="Helical" evidence="1">
    <location>
        <begin position="40"/>
        <end position="60"/>
    </location>
</feature>
<gene>
    <name evidence="2" type="ORF">HND93_16620</name>
</gene>
<reference evidence="2 3" key="1">
    <citation type="submission" date="2020-05" db="EMBL/GenBank/DDBJ databases">
        <title>Azospirillum oleiclasticum sp. nov, a nitrogen-fixing and heavy crude oil-emulsifying bacterium isolated from the crude oil of Yumen Oilfield.</title>
        <authorList>
            <person name="Wu D."/>
            <person name="Cai M."/>
            <person name="Zhang X."/>
        </authorList>
    </citation>
    <scope>NUCLEOTIDE SEQUENCE [LARGE SCALE GENOMIC DNA]</scope>
    <source>
        <strain evidence="2 3">ROY-1-1-2</strain>
    </source>
</reference>
<evidence type="ECO:0000313" key="2">
    <source>
        <dbReference type="EMBL" id="NYZ21341.1"/>
    </source>
</evidence>
<organism evidence="2 3">
    <name type="scientific">Azospirillum oleiclasticum</name>
    <dbReference type="NCBI Taxonomy" id="2735135"/>
    <lineage>
        <taxon>Bacteria</taxon>
        <taxon>Pseudomonadati</taxon>
        <taxon>Pseudomonadota</taxon>
        <taxon>Alphaproteobacteria</taxon>
        <taxon>Rhodospirillales</taxon>
        <taxon>Azospirillaceae</taxon>
        <taxon>Azospirillum</taxon>
    </lineage>
</organism>
<comment type="caution">
    <text evidence="2">The sequence shown here is derived from an EMBL/GenBank/DDBJ whole genome shotgun (WGS) entry which is preliminary data.</text>
</comment>
<keyword evidence="3" id="KW-1185">Reference proteome</keyword>
<accession>A0ABX2TAH7</accession>
<evidence type="ECO:0000256" key="1">
    <source>
        <dbReference type="SAM" id="Phobius"/>
    </source>
</evidence>
<protein>
    <submittedName>
        <fullName evidence="2">Uncharacterized protein</fullName>
    </submittedName>
</protein>
<name>A0ABX2TAH7_9PROT</name>
<keyword evidence="1" id="KW-0472">Membrane</keyword>
<keyword evidence="1" id="KW-0812">Transmembrane</keyword>
<evidence type="ECO:0000313" key="3">
    <source>
        <dbReference type="Proteomes" id="UP000584642"/>
    </source>
</evidence>
<dbReference type="EMBL" id="JABFDB010000011">
    <property type="protein sequence ID" value="NYZ21341.1"/>
    <property type="molecule type" value="Genomic_DNA"/>
</dbReference>
<dbReference type="RefSeq" id="WP_180283106.1">
    <property type="nucleotide sequence ID" value="NZ_JABFDB010000011.1"/>
</dbReference>